<sequence>MANSTTTTRRQPHQLLALVIGVVYLLVGIAGFFVTGIDGFVEHDHDQTLLVFAINPLHNIVHIVIGLAGVILWSTPERARVYGWLLAIGYGAATIYGFIVLNNDDLNFLNINMADNWLHLVSTIAGLIIALWPRRDTRTTTGRR</sequence>
<proteinExistence type="predicted"/>
<comment type="caution">
    <text evidence="2">The sequence shown here is derived from an EMBL/GenBank/DDBJ whole genome shotgun (WGS) entry which is preliminary data.</text>
</comment>
<feature type="transmembrane region" description="Helical" evidence="1">
    <location>
        <begin position="15"/>
        <end position="37"/>
    </location>
</feature>
<dbReference type="Pfam" id="PF14325">
    <property type="entry name" value="DUF4383"/>
    <property type="match status" value="1"/>
</dbReference>
<dbReference type="RefSeq" id="WP_122824641.1">
    <property type="nucleotide sequence ID" value="NZ_CP033325.1"/>
</dbReference>
<keyword evidence="1" id="KW-1133">Transmembrane helix</keyword>
<keyword evidence="1" id="KW-0472">Membrane</keyword>
<gene>
    <name evidence="2" type="ORF">ACFO3F_13190</name>
</gene>
<name>A0ABV9DCY0_9MICO</name>
<keyword evidence="3" id="KW-1185">Reference proteome</keyword>
<protein>
    <submittedName>
        <fullName evidence="2">DUF4383 domain-containing protein</fullName>
    </submittedName>
</protein>
<feature type="transmembrane region" description="Helical" evidence="1">
    <location>
        <begin position="49"/>
        <end position="74"/>
    </location>
</feature>
<dbReference type="EMBL" id="JBHSGF010000009">
    <property type="protein sequence ID" value="MFC4556206.1"/>
    <property type="molecule type" value="Genomic_DNA"/>
</dbReference>
<evidence type="ECO:0000313" key="2">
    <source>
        <dbReference type="EMBL" id="MFC4556206.1"/>
    </source>
</evidence>
<accession>A0ABV9DCY0</accession>
<dbReference type="Proteomes" id="UP001595955">
    <property type="component" value="Unassembled WGS sequence"/>
</dbReference>
<organism evidence="2 3">
    <name type="scientific">Georgenia faecalis</name>
    <dbReference type="NCBI Taxonomy" id="2483799"/>
    <lineage>
        <taxon>Bacteria</taxon>
        <taxon>Bacillati</taxon>
        <taxon>Actinomycetota</taxon>
        <taxon>Actinomycetes</taxon>
        <taxon>Micrococcales</taxon>
        <taxon>Bogoriellaceae</taxon>
        <taxon>Georgenia</taxon>
    </lineage>
</organism>
<keyword evidence="1" id="KW-0812">Transmembrane</keyword>
<feature type="transmembrane region" description="Helical" evidence="1">
    <location>
        <begin position="116"/>
        <end position="134"/>
    </location>
</feature>
<evidence type="ECO:0000256" key="1">
    <source>
        <dbReference type="SAM" id="Phobius"/>
    </source>
</evidence>
<evidence type="ECO:0000313" key="3">
    <source>
        <dbReference type="Proteomes" id="UP001595955"/>
    </source>
</evidence>
<reference evidence="3" key="1">
    <citation type="journal article" date="2019" name="Int. J. Syst. Evol. Microbiol.">
        <title>The Global Catalogue of Microorganisms (GCM) 10K type strain sequencing project: providing services to taxonomists for standard genome sequencing and annotation.</title>
        <authorList>
            <consortium name="The Broad Institute Genomics Platform"/>
            <consortium name="The Broad Institute Genome Sequencing Center for Infectious Disease"/>
            <person name="Wu L."/>
            <person name="Ma J."/>
        </authorList>
    </citation>
    <scope>NUCLEOTIDE SEQUENCE [LARGE SCALE GENOMIC DNA]</scope>
    <source>
        <strain evidence="3">JCM 3369</strain>
    </source>
</reference>
<feature type="transmembrane region" description="Helical" evidence="1">
    <location>
        <begin position="81"/>
        <end position="101"/>
    </location>
</feature>